<keyword evidence="4" id="KW-0560">Oxidoreductase</keyword>
<dbReference type="GO" id="GO:0046872">
    <property type="term" value="F:metal ion binding"/>
    <property type="evidence" value="ECO:0007669"/>
    <property type="project" value="UniProtKB-KW"/>
</dbReference>
<evidence type="ECO:0000313" key="10">
    <source>
        <dbReference type="Proteomes" id="UP000237381"/>
    </source>
</evidence>
<dbReference type="GO" id="GO:0051537">
    <property type="term" value="F:2 iron, 2 sulfur cluster binding"/>
    <property type="evidence" value="ECO:0007669"/>
    <property type="project" value="UniProtKB-KW"/>
</dbReference>
<dbReference type="SUPFAM" id="SSF52343">
    <property type="entry name" value="Ferredoxin reductase-like, C-terminal NADP-linked domain"/>
    <property type="match status" value="1"/>
</dbReference>
<dbReference type="AlphaFoldDB" id="A0A2S4MA25"/>
<dbReference type="CDD" id="cd06185">
    <property type="entry name" value="PDR_like"/>
    <property type="match status" value="1"/>
</dbReference>
<keyword evidence="6" id="KW-0411">Iron-sulfur</keyword>
<sequence>MNESIKEAGGGGLKPGLQARVRTLRHEAQRIASIELVPLDGASFPAFTPGAHLDVHLPNGLVRSYSLVNAPEDGARYVIGVLHDAHSRGGSRWLHEQLRCGATLTIGAPRNNFALDETAATTLLVAGGIGVTPMLCMYRRLRERGRAVQFVYCARSREQAAFLDELKALGGYVVLHFDDEHGGRPFDLAACLARQSHDVHAYCCGPGAMLAAFESACAHAGVRNVHIERFAPAAPVAPLEHAGYTVELARSGRLLFVPAGKALLDALIEADVEVEYSCREGLCGACQTRVLGGCVEHRDAVLTQSERDANNAMMICVSGAKSGTLVLDLA</sequence>
<protein>
    <submittedName>
        <fullName evidence="9">Ferredoxin-NADP reductase</fullName>
    </submittedName>
</protein>
<dbReference type="SUPFAM" id="SSF63380">
    <property type="entry name" value="Riboflavin synthase domain-like"/>
    <property type="match status" value="1"/>
</dbReference>
<reference evidence="9 10" key="1">
    <citation type="submission" date="2018-01" db="EMBL/GenBank/DDBJ databases">
        <title>Genomic Encyclopedia of Type Strains, Phase III (KMG-III): the genomes of soil and plant-associated and newly described type strains.</title>
        <authorList>
            <person name="Whitman W."/>
        </authorList>
    </citation>
    <scope>NUCLEOTIDE SEQUENCE [LARGE SCALE GENOMIC DNA]</scope>
    <source>
        <strain evidence="9 10">JCM 18070</strain>
    </source>
</reference>
<dbReference type="Gene3D" id="2.40.30.10">
    <property type="entry name" value="Translation factors"/>
    <property type="match status" value="1"/>
</dbReference>
<dbReference type="InterPro" id="IPR050415">
    <property type="entry name" value="MRET"/>
</dbReference>
<keyword evidence="3" id="KW-0479">Metal-binding</keyword>
<dbReference type="SUPFAM" id="SSF54292">
    <property type="entry name" value="2Fe-2S ferredoxin-like"/>
    <property type="match status" value="1"/>
</dbReference>
<keyword evidence="10" id="KW-1185">Reference proteome</keyword>
<keyword evidence="2" id="KW-0001">2Fe-2S</keyword>
<evidence type="ECO:0000259" key="7">
    <source>
        <dbReference type="PROSITE" id="PS51085"/>
    </source>
</evidence>
<evidence type="ECO:0000256" key="1">
    <source>
        <dbReference type="ARBA" id="ARBA00022630"/>
    </source>
</evidence>
<evidence type="ECO:0000256" key="4">
    <source>
        <dbReference type="ARBA" id="ARBA00023002"/>
    </source>
</evidence>
<dbReference type="InterPro" id="IPR012675">
    <property type="entry name" value="Beta-grasp_dom_sf"/>
</dbReference>
<gene>
    <name evidence="9" type="ORF">B0G62_106126</name>
</gene>
<dbReference type="PROSITE" id="PS51384">
    <property type="entry name" value="FAD_FR"/>
    <property type="match status" value="1"/>
</dbReference>
<evidence type="ECO:0000313" key="9">
    <source>
        <dbReference type="EMBL" id="POR51592.1"/>
    </source>
</evidence>
<evidence type="ECO:0000256" key="3">
    <source>
        <dbReference type="ARBA" id="ARBA00022723"/>
    </source>
</evidence>
<evidence type="ECO:0000256" key="6">
    <source>
        <dbReference type="ARBA" id="ARBA00023014"/>
    </source>
</evidence>
<dbReference type="InterPro" id="IPR039261">
    <property type="entry name" value="FNR_nucleotide-bd"/>
</dbReference>
<proteinExistence type="predicted"/>
<dbReference type="InterPro" id="IPR001433">
    <property type="entry name" value="OxRdtase_FAD/NAD-bd"/>
</dbReference>
<dbReference type="RefSeq" id="WP_103704968.1">
    <property type="nucleotide sequence ID" value="NZ_PQGA01000006.1"/>
</dbReference>
<dbReference type="OrthoDB" id="544091at2"/>
<accession>A0A2S4MA25</accession>
<keyword evidence="1" id="KW-0285">Flavoprotein</keyword>
<comment type="caution">
    <text evidence="9">The sequence shown here is derived from an EMBL/GenBank/DDBJ whole genome shotgun (WGS) entry which is preliminary data.</text>
</comment>
<organism evidence="9 10">
    <name type="scientific">Paraburkholderia eburnea</name>
    <dbReference type="NCBI Taxonomy" id="1189126"/>
    <lineage>
        <taxon>Bacteria</taxon>
        <taxon>Pseudomonadati</taxon>
        <taxon>Pseudomonadota</taxon>
        <taxon>Betaproteobacteria</taxon>
        <taxon>Burkholderiales</taxon>
        <taxon>Burkholderiaceae</taxon>
        <taxon>Paraburkholderia</taxon>
    </lineage>
</organism>
<evidence type="ECO:0000259" key="8">
    <source>
        <dbReference type="PROSITE" id="PS51384"/>
    </source>
</evidence>
<dbReference type="Proteomes" id="UP000237381">
    <property type="component" value="Unassembled WGS sequence"/>
</dbReference>
<dbReference type="PANTHER" id="PTHR47354">
    <property type="entry name" value="NADH OXIDOREDUCTASE HCR"/>
    <property type="match status" value="1"/>
</dbReference>
<dbReference type="PROSITE" id="PS51085">
    <property type="entry name" value="2FE2S_FER_2"/>
    <property type="match status" value="1"/>
</dbReference>
<feature type="domain" description="2Fe-2S ferredoxin-type" evidence="7">
    <location>
        <begin position="244"/>
        <end position="330"/>
    </location>
</feature>
<dbReference type="InterPro" id="IPR036010">
    <property type="entry name" value="2Fe-2S_ferredoxin-like_sf"/>
</dbReference>
<dbReference type="Gene3D" id="3.40.50.80">
    <property type="entry name" value="Nucleotide-binding domain of ferredoxin-NADP reductase (FNR) module"/>
    <property type="match status" value="1"/>
</dbReference>
<evidence type="ECO:0000256" key="2">
    <source>
        <dbReference type="ARBA" id="ARBA00022714"/>
    </source>
</evidence>
<dbReference type="PROSITE" id="PS00197">
    <property type="entry name" value="2FE2S_FER_1"/>
    <property type="match status" value="1"/>
</dbReference>
<keyword evidence="5" id="KW-0408">Iron</keyword>
<dbReference type="GO" id="GO:0016491">
    <property type="term" value="F:oxidoreductase activity"/>
    <property type="evidence" value="ECO:0007669"/>
    <property type="project" value="UniProtKB-KW"/>
</dbReference>
<dbReference type="InterPro" id="IPR017938">
    <property type="entry name" value="Riboflavin_synthase-like_b-brl"/>
</dbReference>
<feature type="domain" description="FAD-binding FR-type" evidence="8">
    <location>
        <begin position="14"/>
        <end position="116"/>
    </location>
</feature>
<dbReference type="InterPro" id="IPR017927">
    <property type="entry name" value="FAD-bd_FR_type"/>
</dbReference>
<dbReference type="PANTHER" id="PTHR47354:SF1">
    <property type="entry name" value="CARNITINE MONOOXYGENASE REDUCTASE SUBUNIT"/>
    <property type="match status" value="1"/>
</dbReference>
<dbReference type="InterPro" id="IPR006058">
    <property type="entry name" value="2Fe2S_fd_BS"/>
</dbReference>
<dbReference type="PRINTS" id="PR00409">
    <property type="entry name" value="PHDIOXRDTASE"/>
</dbReference>
<dbReference type="Gene3D" id="3.10.20.30">
    <property type="match status" value="1"/>
</dbReference>
<evidence type="ECO:0000256" key="5">
    <source>
        <dbReference type="ARBA" id="ARBA00023004"/>
    </source>
</evidence>
<dbReference type="CDD" id="cd00207">
    <property type="entry name" value="fer2"/>
    <property type="match status" value="1"/>
</dbReference>
<dbReference type="InterPro" id="IPR001041">
    <property type="entry name" value="2Fe-2S_ferredoxin-type"/>
</dbReference>
<dbReference type="EMBL" id="PQGA01000006">
    <property type="protein sequence ID" value="POR51592.1"/>
    <property type="molecule type" value="Genomic_DNA"/>
</dbReference>
<dbReference type="Pfam" id="PF00111">
    <property type="entry name" value="Fer2"/>
    <property type="match status" value="1"/>
</dbReference>
<name>A0A2S4MA25_9BURK</name>
<dbReference type="Pfam" id="PF00175">
    <property type="entry name" value="NAD_binding_1"/>
    <property type="match status" value="1"/>
</dbReference>